<evidence type="ECO:0000256" key="3">
    <source>
        <dbReference type="ARBA" id="ARBA00022519"/>
    </source>
</evidence>
<feature type="transmembrane region" description="Helical" evidence="7">
    <location>
        <begin position="99"/>
        <end position="129"/>
    </location>
</feature>
<keyword evidence="10" id="KW-1185">Reference proteome</keyword>
<dbReference type="KEGG" id="cee:CENDO_00655"/>
<comment type="subcellular location">
    <subcellularLocation>
        <location evidence="1">Cell inner membrane</location>
        <topology evidence="1">Multi-pass membrane protein</topology>
    </subcellularLocation>
</comment>
<dbReference type="RefSeq" id="WP_136140316.1">
    <property type="nucleotide sequence ID" value="NZ_CP039247.1"/>
</dbReference>
<feature type="transmembrane region" description="Helical" evidence="7">
    <location>
        <begin position="229"/>
        <end position="248"/>
    </location>
</feature>
<evidence type="ECO:0000259" key="8">
    <source>
        <dbReference type="Pfam" id="PF06808"/>
    </source>
</evidence>
<dbReference type="EMBL" id="CP039247">
    <property type="protein sequence ID" value="QCB27441.1"/>
    <property type="molecule type" value="Genomic_DNA"/>
</dbReference>
<feature type="transmembrane region" description="Helical" evidence="7">
    <location>
        <begin position="370"/>
        <end position="390"/>
    </location>
</feature>
<evidence type="ECO:0000256" key="6">
    <source>
        <dbReference type="ARBA" id="ARBA00023136"/>
    </source>
</evidence>
<keyword evidence="6 7" id="KW-0472">Membrane</keyword>
<dbReference type="PANTHER" id="PTHR33362">
    <property type="entry name" value="SIALIC ACID TRAP TRANSPORTER PERMEASE PROTEIN SIAT-RELATED"/>
    <property type="match status" value="1"/>
</dbReference>
<feature type="transmembrane region" description="Helical" evidence="7">
    <location>
        <begin position="302"/>
        <end position="319"/>
    </location>
</feature>
<protein>
    <submittedName>
        <fullName evidence="9">DctM-like transporter</fullName>
    </submittedName>
</protein>
<dbReference type="Proteomes" id="UP000296352">
    <property type="component" value="Chromosome"/>
</dbReference>
<organism evidence="9 10">
    <name type="scientific">Corynebacterium endometrii</name>
    <dbReference type="NCBI Taxonomy" id="2488819"/>
    <lineage>
        <taxon>Bacteria</taxon>
        <taxon>Bacillati</taxon>
        <taxon>Actinomycetota</taxon>
        <taxon>Actinomycetes</taxon>
        <taxon>Mycobacteriales</taxon>
        <taxon>Corynebacteriaceae</taxon>
        <taxon>Corynebacterium</taxon>
    </lineage>
</organism>
<evidence type="ECO:0000313" key="9">
    <source>
        <dbReference type="EMBL" id="QCB27441.1"/>
    </source>
</evidence>
<keyword evidence="4 7" id="KW-0812">Transmembrane</keyword>
<evidence type="ECO:0000256" key="4">
    <source>
        <dbReference type="ARBA" id="ARBA00022692"/>
    </source>
</evidence>
<feature type="transmembrane region" description="Helical" evidence="7">
    <location>
        <begin position="420"/>
        <end position="443"/>
    </location>
</feature>
<keyword evidence="3" id="KW-0997">Cell inner membrane</keyword>
<dbReference type="Pfam" id="PF06808">
    <property type="entry name" value="DctM"/>
    <property type="match status" value="1"/>
</dbReference>
<evidence type="ECO:0000313" key="10">
    <source>
        <dbReference type="Proteomes" id="UP000296352"/>
    </source>
</evidence>
<dbReference type="OrthoDB" id="3761770at2"/>
<dbReference type="InterPro" id="IPR004681">
    <property type="entry name" value="TRAP_DctM"/>
</dbReference>
<feature type="transmembrane region" description="Helical" evidence="7">
    <location>
        <begin position="27"/>
        <end position="47"/>
    </location>
</feature>
<dbReference type="AlphaFoldDB" id="A0A4P7QCZ4"/>
<evidence type="ECO:0000256" key="5">
    <source>
        <dbReference type="ARBA" id="ARBA00022989"/>
    </source>
</evidence>
<evidence type="ECO:0000256" key="1">
    <source>
        <dbReference type="ARBA" id="ARBA00004429"/>
    </source>
</evidence>
<dbReference type="PANTHER" id="PTHR33362:SF2">
    <property type="entry name" value="TRAP TRANSPORTER LARGE PERMEASE PROTEIN"/>
    <property type="match status" value="1"/>
</dbReference>
<proteinExistence type="predicted"/>
<evidence type="ECO:0000256" key="7">
    <source>
        <dbReference type="SAM" id="Phobius"/>
    </source>
</evidence>
<evidence type="ECO:0000256" key="2">
    <source>
        <dbReference type="ARBA" id="ARBA00022475"/>
    </source>
</evidence>
<dbReference type="InterPro" id="IPR010656">
    <property type="entry name" value="DctM"/>
</dbReference>
<feature type="domain" description="TRAP C4-dicarboxylate transport system permease DctM subunit" evidence="8">
    <location>
        <begin position="4"/>
        <end position="439"/>
    </location>
</feature>
<keyword evidence="2" id="KW-1003">Cell membrane</keyword>
<feature type="transmembrane region" description="Helical" evidence="7">
    <location>
        <begin position="339"/>
        <end position="358"/>
    </location>
</feature>
<name>A0A4P7QCZ4_9CORY</name>
<feature type="transmembrane region" description="Helical" evidence="7">
    <location>
        <begin position="59"/>
        <end position="79"/>
    </location>
</feature>
<accession>A0A4P7QCZ4</accession>
<dbReference type="GO" id="GO:0005886">
    <property type="term" value="C:plasma membrane"/>
    <property type="evidence" value="ECO:0007669"/>
    <property type="project" value="UniProtKB-SubCell"/>
</dbReference>
<feature type="transmembrane region" description="Helical" evidence="7">
    <location>
        <begin position="176"/>
        <end position="200"/>
    </location>
</feature>
<keyword evidence="5 7" id="KW-1133">Transmembrane helix</keyword>
<feature type="transmembrane region" description="Helical" evidence="7">
    <location>
        <begin position="260"/>
        <end position="281"/>
    </location>
</feature>
<feature type="transmembrane region" description="Helical" evidence="7">
    <location>
        <begin position="150"/>
        <end position="170"/>
    </location>
</feature>
<reference evidence="9 10" key="1">
    <citation type="submission" date="2019-04" db="EMBL/GenBank/DDBJ databases">
        <title>Corynebacterium endometrii sp. nov., isolated from the uterus of a cow with endometritis.</title>
        <authorList>
            <person name="Ballas P."/>
            <person name="Ruckert C."/>
            <person name="Wagener K."/>
            <person name="Drillich M."/>
            <person name="Kaempfer P."/>
            <person name="Busse H.-J."/>
            <person name="Ehling-Schulz M."/>
        </authorList>
    </citation>
    <scope>NUCLEOTIDE SEQUENCE [LARGE SCALE GENOMIC DNA]</scope>
    <source>
        <strain evidence="9 10">LMM-1653</strain>
    </source>
</reference>
<gene>
    <name evidence="9" type="ORF">CENDO_00655</name>
</gene>
<sequence>MGIAALVVFIAVTVVFNTLLKRDISESLVVALLATSLLGGTNAPALLGSAVFSAMQSEVTFAGMAFVFMGIIVQSTGLIDRLIGILNSIFGRVAGGAAYVSTLSSAMMGLIAGSTAGNSATVGSVTIPWMKKSGWSSNRAATLVAGNSGLGVALPPNSTMFIILALPAAAGASASSVYVALACGGAYAVLYRLLVVFWWAKKDKIRATPADDMKPLSQAWAEGWRSPSIFLGIIIPVLLTIGPVAGFLGKETMIGEDAVGAISIIVWVPILITIIALIEGAKRITQNNAHFVAQLKRDSHQFATVGISLFAALAAANIMEELGVGAQLSGLLDSMNLPKWLMLLAVGVLAVLVATPLSSTATAAAIGAPAVAALTAVGIDPTIAIVVILLCTSTEGASPPVGAPIYLSAAMAEAEPQKMFVPLILLFVLPMILLAWLIGMGWLPIYAPTA</sequence>
<dbReference type="GO" id="GO:0022857">
    <property type="term" value="F:transmembrane transporter activity"/>
    <property type="evidence" value="ECO:0007669"/>
    <property type="project" value="TreeGrafter"/>
</dbReference>